<evidence type="ECO:0000313" key="1">
    <source>
        <dbReference type="EMBL" id="KAL2784982.1"/>
    </source>
</evidence>
<keyword evidence="2" id="KW-1185">Reference proteome</keyword>
<accession>A0ABR4FP41</accession>
<evidence type="ECO:0000313" key="2">
    <source>
        <dbReference type="Proteomes" id="UP001610563"/>
    </source>
</evidence>
<protein>
    <submittedName>
        <fullName evidence="1">Uncharacterized protein</fullName>
    </submittedName>
</protein>
<gene>
    <name evidence="1" type="ORF">BJX66DRAFT_315744</name>
</gene>
<comment type="caution">
    <text evidence="1">The sequence shown here is derived from an EMBL/GenBank/DDBJ whole genome shotgun (WGS) entry which is preliminary data.</text>
</comment>
<reference evidence="1 2" key="1">
    <citation type="submission" date="2024-07" db="EMBL/GenBank/DDBJ databases">
        <title>Section-level genome sequencing and comparative genomics of Aspergillus sections Usti and Cavernicolus.</title>
        <authorList>
            <consortium name="Lawrence Berkeley National Laboratory"/>
            <person name="Nybo J.L."/>
            <person name="Vesth T.C."/>
            <person name="Theobald S."/>
            <person name="Frisvad J.C."/>
            <person name="Larsen T.O."/>
            <person name="Kjaerboelling I."/>
            <person name="Rothschild-Mancinelli K."/>
            <person name="Lyhne E.K."/>
            <person name="Kogle M.E."/>
            <person name="Barry K."/>
            <person name="Clum A."/>
            <person name="Na H."/>
            <person name="Ledsgaard L."/>
            <person name="Lin J."/>
            <person name="Lipzen A."/>
            <person name="Kuo A."/>
            <person name="Riley R."/>
            <person name="Mondo S."/>
            <person name="Labutti K."/>
            <person name="Haridas S."/>
            <person name="Pangalinan J."/>
            <person name="Salamov A.A."/>
            <person name="Simmons B.A."/>
            <person name="Magnuson J.K."/>
            <person name="Chen J."/>
            <person name="Drula E."/>
            <person name="Henrissat B."/>
            <person name="Wiebenga A."/>
            <person name="Lubbers R.J."/>
            <person name="Gomes A.C."/>
            <person name="Makela M.R."/>
            <person name="Stajich J."/>
            <person name="Grigoriev I.V."/>
            <person name="Mortensen U.H."/>
            <person name="De Vries R.P."/>
            <person name="Baker S.E."/>
            <person name="Andersen M.R."/>
        </authorList>
    </citation>
    <scope>NUCLEOTIDE SEQUENCE [LARGE SCALE GENOMIC DNA]</scope>
    <source>
        <strain evidence="1 2">CBS 209.92</strain>
    </source>
</reference>
<organism evidence="1 2">
    <name type="scientific">Aspergillus keveii</name>
    <dbReference type="NCBI Taxonomy" id="714993"/>
    <lineage>
        <taxon>Eukaryota</taxon>
        <taxon>Fungi</taxon>
        <taxon>Dikarya</taxon>
        <taxon>Ascomycota</taxon>
        <taxon>Pezizomycotina</taxon>
        <taxon>Eurotiomycetes</taxon>
        <taxon>Eurotiomycetidae</taxon>
        <taxon>Eurotiales</taxon>
        <taxon>Aspergillaceae</taxon>
        <taxon>Aspergillus</taxon>
        <taxon>Aspergillus subgen. Nidulantes</taxon>
    </lineage>
</organism>
<dbReference type="EMBL" id="JBFTWV010000159">
    <property type="protein sequence ID" value="KAL2784982.1"/>
    <property type="molecule type" value="Genomic_DNA"/>
</dbReference>
<name>A0ABR4FP41_9EURO</name>
<sequence>MIEDECKNNAPENGDHRLKLCKDGKGQSILGLKLAKSPIGGNEHIAFFPQVWDEVEEKYGISPQDAIESSVAAFKSGGVDFESDSLIGNIRDVRGDQNMKAFWPLPGIWTLLIFDFSTDSYFDRRDVEEKMEFIDEPGFNYDSDVGTGTDTRLLKYTCWLRVA</sequence>
<dbReference type="Proteomes" id="UP001610563">
    <property type="component" value="Unassembled WGS sequence"/>
</dbReference>
<proteinExistence type="predicted"/>